<proteinExistence type="predicted"/>
<dbReference type="PANTHER" id="PTHR20883">
    <property type="entry name" value="PHYTANOYL-COA DIOXYGENASE DOMAIN CONTAINING 1"/>
    <property type="match status" value="1"/>
</dbReference>
<gene>
    <name evidence="1" type="ORF">CCAX7_19590</name>
</gene>
<evidence type="ECO:0000313" key="2">
    <source>
        <dbReference type="Proteomes" id="UP000287394"/>
    </source>
</evidence>
<dbReference type="AlphaFoldDB" id="A0A402D2N1"/>
<keyword evidence="2" id="KW-1185">Reference proteome</keyword>
<dbReference type="Proteomes" id="UP000287394">
    <property type="component" value="Chromosome"/>
</dbReference>
<dbReference type="KEGG" id="ccot:CCAX7_19590"/>
<reference evidence="1 2" key="1">
    <citation type="journal article" date="2019" name="Int. J. Syst. Evol. Microbiol.">
        <title>Capsulimonas corticalis gen. nov., sp. nov., an aerobic capsulated bacterium, of a novel bacterial order, Capsulimonadales ord. nov., of the class Armatimonadia of the phylum Armatimonadetes.</title>
        <authorList>
            <person name="Li J."/>
            <person name="Kudo C."/>
            <person name="Tonouchi A."/>
        </authorList>
    </citation>
    <scope>NUCLEOTIDE SEQUENCE [LARGE SCALE GENOMIC DNA]</scope>
    <source>
        <strain evidence="1 2">AX-7</strain>
    </source>
</reference>
<organism evidence="1 2">
    <name type="scientific">Capsulimonas corticalis</name>
    <dbReference type="NCBI Taxonomy" id="2219043"/>
    <lineage>
        <taxon>Bacteria</taxon>
        <taxon>Bacillati</taxon>
        <taxon>Armatimonadota</taxon>
        <taxon>Armatimonadia</taxon>
        <taxon>Capsulimonadales</taxon>
        <taxon>Capsulimonadaceae</taxon>
        <taxon>Capsulimonas</taxon>
    </lineage>
</organism>
<dbReference type="GO" id="GO:0005506">
    <property type="term" value="F:iron ion binding"/>
    <property type="evidence" value="ECO:0007669"/>
    <property type="project" value="UniProtKB-ARBA"/>
</dbReference>
<dbReference type="InterPro" id="IPR008775">
    <property type="entry name" value="Phytyl_CoA_dOase-like"/>
</dbReference>
<evidence type="ECO:0000313" key="1">
    <source>
        <dbReference type="EMBL" id="BDI29908.1"/>
    </source>
</evidence>
<accession>A0A402D2N1</accession>
<name>A0A402D2N1_9BACT</name>
<dbReference type="GO" id="GO:0016706">
    <property type="term" value="F:2-oxoglutarate-dependent dioxygenase activity"/>
    <property type="evidence" value="ECO:0007669"/>
    <property type="project" value="UniProtKB-ARBA"/>
</dbReference>
<protein>
    <submittedName>
        <fullName evidence="1">Uncharacterized protein</fullName>
    </submittedName>
</protein>
<dbReference type="Gene3D" id="2.60.120.620">
    <property type="entry name" value="q2cbj1_9rhob like domain"/>
    <property type="match status" value="1"/>
</dbReference>
<dbReference type="RefSeq" id="WP_119323782.1">
    <property type="nucleotide sequence ID" value="NZ_AP025739.1"/>
</dbReference>
<dbReference type="PANTHER" id="PTHR20883:SF14">
    <property type="entry name" value="PHYTANOYL-COA DIOXYGENASE"/>
    <property type="match status" value="1"/>
</dbReference>
<dbReference type="SUPFAM" id="SSF51197">
    <property type="entry name" value="Clavaminate synthase-like"/>
    <property type="match status" value="1"/>
</dbReference>
<dbReference type="OrthoDB" id="9796766at2"/>
<dbReference type="EMBL" id="AP025739">
    <property type="protein sequence ID" value="BDI29908.1"/>
    <property type="molecule type" value="Genomic_DNA"/>
</dbReference>
<dbReference type="Pfam" id="PF05721">
    <property type="entry name" value="PhyH"/>
    <property type="match status" value="1"/>
</dbReference>
<sequence length="320" mass="35422">MSTLAMNTKLSQEQIAQFHREGYLMVGDVFTEADLQPVIDEVSEEIDIRARELVASGELSQTYEGEDFEYRLAKISAETDKVALGIWNGQLAGPAFFGLITNPSLLDVAEQICGEELIASSVYRLRPKIPGHRNSAVPWHQDSGYFEPYCDKALVLTVWLPLVNADASNGCMWVLPKTHLGEVVPHIQANGKPYLEIPDTHLPEGEPLCVPVKKGGVLLMTNKTAHASFENSTDRVRWSMDLRYQSAALPTNANITRLPGESVPSPEDGVPIACYPPEADFLVRSKARPNEIVTSAAEFHRLRNEHLAQPMTNRFAGTWA</sequence>